<keyword evidence="2" id="KW-1133">Transmembrane helix</keyword>
<evidence type="ECO:0000313" key="4">
    <source>
        <dbReference type="Proteomes" id="UP000274843"/>
    </source>
</evidence>
<gene>
    <name evidence="3" type="ORF">EDD35_7158</name>
</gene>
<keyword evidence="4" id="KW-1185">Reference proteome</keyword>
<evidence type="ECO:0000256" key="2">
    <source>
        <dbReference type="SAM" id="Phobius"/>
    </source>
</evidence>
<dbReference type="AlphaFoldDB" id="A0A3N2H714"/>
<name>A0A3N2H714_9PSEU</name>
<evidence type="ECO:0008006" key="5">
    <source>
        <dbReference type="Google" id="ProtNLM"/>
    </source>
</evidence>
<dbReference type="InterPro" id="IPR039708">
    <property type="entry name" value="MT1774/Rv1733c-like"/>
</dbReference>
<dbReference type="Proteomes" id="UP000274843">
    <property type="component" value="Unassembled WGS sequence"/>
</dbReference>
<feature type="transmembrane region" description="Helical" evidence="2">
    <location>
        <begin position="140"/>
        <end position="166"/>
    </location>
</feature>
<dbReference type="PANTHER" id="PTHR42305:SF1">
    <property type="entry name" value="MEMBRANE PROTEIN RV1733C-RELATED"/>
    <property type="match status" value="1"/>
</dbReference>
<dbReference type="RefSeq" id="WP_123686634.1">
    <property type="nucleotide sequence ID" value="NZ_RKHY01000001.1"/>
</dbReference>
<dbReference type="EMBL" id="RKHY01000001">
    <property type="protein sequence ID" value="ROS44711.1"/>
    <property type="molecule type" value="Genomic_DNA"/>
</dbReference>
<accession>A0A3N2H714</accession>
<evidence type="ECO:0000313" key="3">
    <source>
        <dbReference type="EMBL" id="ROS44711.1"/>
    </source>
</evidence>
<dbReference type="PANTHER" id="PTHR42305">
    <property type="entry name" value="MEMBRANE PROTEIN RV1733C-RELATED"/>
    <property type="match status" value="1"/>
</dbReference>
<dbReference type="GeneID" id="301848396"/>
<keyword evidence="2" id="KW-0812">Transmembrane</keyword>
<keyword evidence="2" id="KW-0472">Membrane</keyword>
<proteinExistence type="predicted"/>
<comment type="caution">
    <text evidence="3">The sequence shown here is derived from an EMBL/GenBank/DDBJ whole genome shotgun (WGS) entry which is preliminary data.</text>
</comment>
<organism evidence="3 4">
    <name type="scientific">Amycolatopsis thermoflava</name>
    <dbReference type="NCBI Taxonomy" id="84480"/>
    <lineage>
        <taxon>Bacteria</taxon>
        <taxon>Bacillati</taxon>
        <taxon>Actinomycetota</taxon>
        <taxon>Actinomycetes</taxon>
        <taxon>Pseudonocardiales</taxon>
        <taxon>Pseudonocardiaceae</taxon>
        <taxon>Amycolatopsis</taxon>
        <taxon>Amycolatopsis methanolica group</taxon>
    </lineage>
</organism>
<evidence type="ECO:0000256" key="1">
    <source>
        <dbReference type="SAM" id="MobiDB-lite"/>
    </source>
</evidence>
<feature type="region of interest" description="Disordered" evidence="1">
    <location>
        <begin position="80"/>
        <end position="118"/>
    </location>
</feature>
<reference evidence="3 4" key="1">
    <citation type="submission" date="2018-11" db="EMBL/GenBank/DDBJ databases">
        <title>Sequencing the genomes of 1000 actinobacteria strains.</title>
        <authorList>
            <person name="Klenk H.-P."/>
        </authorList>
    </citation>
    <scope>NUCLEOTIDE SEQUENCE [LARGE SCALE GENOMIC DNA]</scope>
    <source>
        <strain evidence="3 4">DSM 44348</strain>
    </source>
</reference>
<sequence length="192" mass="20227">MSPFTLWLSRQWRLIRPGRGSLARSWDRAEAAVLATAVLAALFAVPVAGVVVSEVRAAQMAVSRQQQAERREVDALVLDVTPPSPESDDGTATAVWRLPDGSDRTGTVPAGRGTGPGDRVPVWVDPAGEPVPAPLTASGALTVALAAGLLAWLGVVAALGLLVALVRAGLGRLRLAAWEREWSELGSDKTRW</sequence>
<protein>
    <recommendedName>
        <fullName evidence="5">Transmembrane protein</fullName>
    </recommendedName>
</protein>